<dbReference type="InParanoid" id="J5JUC6"/>
<dbReference type="AlphaFoldDB" id="J5JUC6"/>
<proteinExistence type="predicted"/>
<dbReference type="Proteomes" id="UP000002762">
    <property type="component" value="Unassembled WGS sequence"/>
</dbReference>
<sequence length="126" mass="14106">MSLAASAATSRISRQHDPVLQIIAGVRHELLRGPPRLCQASDHEEIAKTDICTSSALHCVENIGLAHSYRDGSQSKETLDQGVWCLARAGDSADRFRPDHNQEELTKEDHELLQLQLIFKEDKFCK</sequence>
<keyword evidence="2" id="KW-1185">Reference proteome</keyword>
<evidence type="ECO:0000313" key="2">
    <source>
        <dbReference type="Proteomes" id="UP000002762"/>
    </source>
</evidence>
<dbReference type="EMBL" id="JH725161">
    <property type="protein sequence ID" value="EJP66131.1"/>
    <property type="molecule type" value="Genomic_DNA"/>
</dbReference>
<dbReference type="STRING" id="655819.J5JUC6"/>
<protein>
    <submittedName>
        <fullName evidence="1">Uncharacterized protein</fullName>
    </submittedName>
</protein>
<gene>
    <name evidence="1" type="ORF">BBA_05102</name>
</gene>
<name>J5JUC6_BEAB2</name>
<organism evidence="1 2">
    <name type="scientific">Beauveria bassiana (strain ARSEF 2860)</name>
    <name type="common">White muscardine disease fungus</name>
    <name type="synonym">Tritirachium shiotae</name>
    <dbReference type="NCBI Taxonomy" id="655819"/>
    <lineage>
        <taxon>Eukaryota</taxon>
        <taxon>Fungi</taxon>
        <taxon>Dikarya</taxon>
        <taxon>Ascomycota</taxon>
        <taxon>Pezizomycotina</taxon>
        <taxon>Sordariomycetes</taxon>
        <taxon>Hypocreomycetidae</taxon>
        <taxon>Hypocreales</taxon>
        <taxon>Cordycipitaceae</taxon>
        <taxon>Beauveria</taxon>
    </lineage>
</organism>
<evidence type="ECO:0000313" key="1">
    <source>
        <dbReference type="EMBL" id="EJP66131.1"/>
    </source>
</evidence>
<accession>J5JUC6</accession>
<reference evidence="1 2" key="1">
    <citation type="journal article" date="2012" name="Sci. Rep.">
        <title>Genomic perspectives on the evolution of fungal entomopathogenicity in Beauveria bassiana.</title>
        <authorList>
            <person name="Xiao G."/>
            <person name="Ying S.H."/>
            <person name="Zheng P."/>
            <person name="Wang Z.L."/>
            <person name="Zhang S."/>
            <person name="Xie X.Q."/>
            <person name="Shang Y."/>
            <person name="St Leger R.J."/>
            <person name="Zhao G.P."/>
            <person name="Wang C."/>
            <person name="Feng M.G."/>
        </authorList>
    </citation>
    <scope>NUCLEOTIDE SEQUENCE [LARGE SCALE GENOMIC DNA]</scope>
    <source>
        <strain evidence="1 2">ARSEF 2860</strain>
    </source>
</reference>
<dbReference type="HOGENOM" id="CLU_1981257_0_0_1"/>
<dbReference type="GeneID" id="19888114"/>
<dbReference type="RefSeq" id="XP_008598421.1">
    <property type="nucleotide sequence ID" value="XM_008600199.1"/>
</dbReference>